<proteinExistence type="predicted"/>
<name>A0A2S0M8V0_MEGEL</name>
<gene>
    <name evidence="1" type="ORF">C6Y28_09870</name>
</gene>
<dbReference type="CDD" id="cd11579">
    <property type="entry name" value="Glyco_tran_WbsX"/>
    <property type="match status" value="1"/>
</dbReference>
<dbReference type="PANTHER" id="PTHR41244:SF1">
    <property type="entry name" value="GLYCOSYLTRANSFERASE"/>
    <property type="match status" value="1"/>
</dbReference>
<dbReference type="AlphaFoldDB" id="A0A2S0M8V0"/>
<organism evidence="1 2">
    <name type="scientific">Megasphaera elsdenii</name>
    <dbReference type="NCBI Taxonomy" id="907"/>
    <lineage>
        <taxon>Bacteria</taxon>
        <taxon>Bacillati</taxon>
        <taxon>Bacillota</taxon>
        <taxon>Negativicutes</taxon>
        <taxon>Veillonellales</taxon>
        <taxon>Veillonellaceae</taxon>
        <taxon>Megasphaera</taxon>
    </lineage>
</organism>
<dbReference type="EMBL" id="CP027569">
    <property type="protein sequence ID" value="AVO27900.1"/>
    <property type="molecule type" value="Genomic_DNA"/>
</dbReference>
<reference evidence="1 2" key="1">
    <citation type="journal article" date="2018" name="Genome Announc.">
        <title>Complete genomes of two Megasphaera elsdenii strains, NCIMB 702410 and ATCC 25940.</title>
        <authorList>
            <person name="Hatmaker E.A."/>
            <person name="O'Dell K."/>
            <person name="Riley L.A."/>
            <person name="Klingeman D.M."/>
            <person name="Guss A.M."/>
        </authorList>
    </citation>
    <scope>NUCLEOTIDE SEQUENCE [LARGE SCALE GENOMIC DNA]</scope>
    <source>
        <strain evidence="1 2">NCIMB702410</strain>
    </source>
</reference>
<sequence>MPVPRILKEVFWKFPLLSEQEKEKIYYSIKGVVRSEKVSVSQFERFDVLEKYVQQILNNPTFQDAYFKSIISTPYKRQPGDPKIIAYYLSQMHPTPENDAWWGKGVTEWNNVSRAVPQFVDHYQPRLPGELGFYDLRLKENLARQMELAKMYGIYAFNWYYYWFDGKRLLQRPLDMYLDSKDIDFPFCLCWANESWTKGFFGSSKEVIMKQSHTVESYRQFIVDIAKYLKDSRYVEVNGKKLLTIYRPQDVPDCKNTLQYWREYCEKNGVGELYIVGCWTSDQSENFIAKGFDAISEFQPGAILGYCDNINKKLPFINKEFAGAVYSYKEIVENKVYRKNFSKEKMYHSVMPMWDNTPRRNNRGNLIYHGSTPALYQQWLEDVIKFTKESNLADDLIFVNAWNEWGEGAYLEPDKRYGYAYLEATLNAMNSFK</sequence>
<protein>
    <recommendedName>
        <fullName evidence="3">Glycosyltransferase WbsX</fullName>
    </recommendedName>
</protein>
<evidence type="ECO:0000313" key="2">
    <source>
        <dbReference type="Proteomes" id="UP000238358"/>
    </source>
</evidence>
<evidence type="ECO:0000313" key="1">
    <source>
        <dbReference type="EMBL" id="AVO27900.1"/>
    </source>
</evidence>
<dbReference type="Gene3D" id="3.20.20.80">
    <property type="entry name" value="Glycosidases"/>
    <property type="match status" value="1"/>
</dbReference>
<dbReference type="Pfam" id="PF14307">
    <property type="entry name" value="Glyco_tran_WbsX"/>
    <property type="match status" value="1"/>
</dbReference>
<evidence type="ECO:0008006" key="3">
    <source>
        <dbReference type="Google" id="ProtNLM"/>
    </source>
</evidence>
<dbReference type="PANTHER" id="PTHR41244">
    <property type="entry name" value="RHAMNAN SYNTHESIS F"/>
    <property type="match status" value="1"/>
</dbReference>
<dbReference type="RefSeq" id="WP_051524994.1">
    <property type="nucleotide sequence ID" value="NZ_CP027569.1"/>
</dbReference>
<dbReference type="InterPro" id="IPR032719">
    <property type="entry name" value="WbsX"/>
</dbReference>
<dbReference type="OrthoDB" id="9816424at2"/>
<accession>A0A2S0M8V0</accession>
<dbReference type="Proteomes" id="UP000238358">
    <property type="component" value="Chromosome"/>
</dbReference>